<keyword evidence="1" id="KW-0378">Hydrolase</keyword>
<feature type="region of interest" description="Disordered" evidence="2">
    <location>
        <begin position="183"/>
        <end position="210"/>
    </location>
</feature>
<dbReference type="GO" id="GO:0008240">
    <property type="term" value="F:tripeptidyl-peptidase activity"/>
    <property type="evidence" value="ECO:0007669"/>
    <property type="project" value="TreeGrafter"/>
</dbReference>
<dbReference type="InterPro" id="IPR036852">
    <property type="entry name" value="Peptidase_S8/S53_dom_sf"/>
</dbReference>
<dbReference type="Gene3D" id="3.40.50.200">
    <property type="entry name" value="Peptidase S8/S53 domain"/>
    <property type="match status" value="1"/>
</dbReference>
<reference evidence="4 5" key="1">
    <citation type="submission" date="2018-05" db="EMBL/GenBank/DDBJ databases">
        <title>Genomic Encyclopedia of Type Strains, Phase IV (KMG-IV): sequencing the most valuable type-strain genomes for metagenomic binning, comparative biology and taxonomic classification.</title>
        <authorList>
            <person name="Goeker M."/>
        </authorList>
    </citation>
    <scope>NUCLEOTIDE SEQUENCE [LARGE SCALE GENOMIC DNA]</scope>
    <source>
        <strain evidence="4 5">DSM 6462</strain>
    </source>
</reference>
<accession>A0A2V3UH54</accession>
<dbReference type="RefSeq" id="WP_146227278.1">
    <property type="nucleotide sequence ID" value="NZ_JAHBRY010000002.1"/>
</dbReference>
<dbReference type="Proteomes" id="UP000248021">
    <property type="component" value="Unassembled WGS sequence"/>
</dbReference>
<feature type="active site" description="Charge relay system" evidence="1">
    <location>
        <position position="291"/>
    </location>
</feature>
<dbReference type="GO" id="GO:0006508">
    <property type="term" value="P:proteolysis"/>
    <property type="evidence" value="ECO:0007669"/>
    <property type="project" value="UniProtKB-KW"/>
</dbReference>
<evidence type="ECO:0000256" key="2">
    <source>
        <dbReference type="SAM" id="MobiDB-lite"/>
    </source>
</evidence>
<keyword evidence="1" id="KW-0645">Protease</keyword>
<feature type="binding site" evidence="1">
    <location>
        <position position="581"/>
    </location>
    <ligand>
        <name>Ca(2+)</name>
        <dbReference type="ChEBI" id="CHEBI:29108"/>
    </ligand>
</feature>
<keyword evidence="1" id="KW-0479">Metal-binding</keyword>
<keyword evidence="5" id="KW-1185">Reference proteome</keyword>
<dbReference type="InterPro" id="IPR050819">
    <property type="entry name" value="Tripeptidyl-peptidase_I"/>
</dbReference>
<dbReference type="SUPFAM" id="SSF52743">
    <property type="entry name" value="Subtilisin-like"/>
    <property type="match status" value="1"/>
</dbReference>
<organism evidence="4 5">
    <name type="scientific">Chelatococcus asaccharovorans</name>
    <dbReference type="NCBI Taxonomy" id="28210"/>
    <lineage>
        <taxon>Bacteria</taxon>
        <taxon>Pseudomonadati</taxon>
        <taxon>Pseudomonadota</taxon>
        <taxon>Alphaproteobacteria</taxon>
        <taxon>Hyphomicrobiales</taxon>
        <taxon>Chelatococcaceae</taxon>
        <taxon>Chelatococcus</taxon>
    </lineage>
</organism>
<dbReference type="Pfam" id="PF13946">
    <property type="entry name" value="DUF4214"/>
    <property type="match status" value="1"/>
</dbReference>
<dbReference type="InterPro" id="IPR030400">
    <property type="entry name" value="Sedolisin_dom"/>
</dbReference>
<dbReference type="SUPFAM" id="SSF54897">
    <property type="entry name" value="Protease propeptides/inhibitors"/>
    <property type="match status" value="1"/>
</dbReference>
<comment type="caution">
    <text evidence="4">The sequence shown here is derived from an EMBL/GenBank/DDBJ whole genome shotgun (WGS) entry which is preliminary data.</text>
</comment>
<evidence type="ECO:0000256" key="1">
    <source>
        <dbReference type="PROSITE-ProRule" id="PRU01032"/>
    </source>
</evidence>
<feature type="active site" description="Charge relay system" evidence="1">
    <location>
        <position position="295"/>
    </location>
</feature>
<dbReference type="PANTHER" id="PTHR14218:SF15">
    <property type="entry name" value="TRIPEPTIDYL-PEPTIDASE 1"/>
    <property type="match status" value="1"/>
</dbReference>
<name>A0A2V3UH54_9HYPH</name>
<evidence type="ECO:0000313" key="5">
    <source>
        <dbReference type="Proteomes" id="UP000248021"/>
    </source>
</evidence>
<dbReference type="GO" id="GO:0046872">
    <property type="term" value="F:metal ion binding"/>
    <property type="evidence" value="ECO:0007669"/>
    <property type="project" value="UniProtKB-UniRule"/>
</dbReference>
<feature type="active site" description="Charge relay system" evidence="1">
    <location>
        <position position="536"/>
    </location>
</feature>
<dbReference type="PROSITE" id="PS51695">
    <property type="entry name" value="SEDOLISIN"/>
    <property type="match status" value="1"/>
</dbReference>
<dbReference type="AlphaFoldDB" id="A0A2V3UH54"/>
<feature type="compositionally biased region" description="Polar residues" evidence="2">
    <location>
        <begin position="189"/>
        <end position="210"/>
    </location>
</feature>
<keyword evidence="1" id="KW-0106">Calcium</keyword>
<keyword evidence="1" id="KW-0720">Serine protease</keyword>
<dbReference type="EMBL" id="QJJK01000002">
    <property type="protein sequence ID" value="PXW63555.1"/>
    <property type="molecule type" value="Genomic_DNA"/>
</dbReference>
<dbReference type="InterPro" id="IPR025282">
    <property type="entry name" value="DUF4214"/>
</dbReference>
<evidence type="ECO:0000313" key="4">
    <source>
        <dbReference type="EMBL" id="PXW63555.1"/>
    </source>
</evidence>
<gene>
    <name evidence="4" type="ORF">C7450_102471</name>
</gene>
<dbReference type="OrthoDB" id="9002785at2"/>
<dbReference type="GO" id="GO:0004252">
    <property type="term" value="F:serine-type endopeptidase activity"/>
    <property type="evidence" value="ECO:0007669"/>
    <property type="project" value="UniProtKB-UniRule"/>
</dbReference>
<feature type="binding site" evidence="1">
    <location>
        <position position="629"/>
    </location>
    <ligand>
        <name>Ca(2+)</name>
        <dbReference type="ChEBI" id="CHEBI:29108"/>
    </ligand>
</feature>
<sequence length="1076" mass="109987">MTTALAGSTFLDFIGDNTGATGTPESAFGLTSTTALAGDTTITLALVLNRANDASGLLGADWGTRQTAILQGLADGTLFKTYGASDETWAAVTAVLAGAGITPMENSADYVTGQESRTVWLTLTVDQFNALFNVTLMLANAGKYEGLVYWDGELSVADELAGSIAGLYLAPITSNADATLGATPPVVPVNTTAETPAQGPQSPGNASSAHNDYTPNVIAAGYGAPSQSGILPPGTATGTIGLIEPGIGGAMPAGASDLPTALASYLASIGVNATPTVYYADQGTYGTGHGERDLDIGIVSAVTPTSAVALYAQNAVFQAWLSAVWDDTASPEAISASYELGTPPVAGSIFANAYTSLFEDLALHGISGFQSSGDRGTNAHTGNGIANIKNVSVSPYLTVVGGTSSSDANSAPHDTTLDNYVQSLGNGDLTTLVTAIRSGYQGLSSSTWLETVWNEATLTGTTMTSYVTNGISTGGVDTGQAMPGYQTDAGLGGVIVTADGVSGRGSPDVSANAGGNLFYTVPTGDYSTTIGNGGTSASTPLWAAFTAQLNGVFAALDLPRLGYYNDLLYTASLIAPAAFNDVVLGNNASSFVEDRNGPLEFSEESAGGPQQYVDGYATGVGYSAGDGYDLTTGLGTPNGPILTQALAMIATNQLASKSLPEVLVADGGDWSAGSTGRLILQAQTSSVLSIDVGGTVTATSGEAQAAFAWDSYLAQAFLKPAFDSDIIIGFDGQSQGSSIGVSVAAGAAVDVMEGGTSLDTAGATLTSPYGFVNYGGTGEDTEAVLARPVAIAQSSVDDGQALVRLRQVTQDDVSISFYRVDDLDGSINGIAVGAAGYAEAVASRLYATTTGLTSIDGPGYGGYAEALITGVGSGDIVAAVLTTDGNAFYAFDQANESVNGNSVNHLWNYGANTWGFEATYGGGDRDFNDLVYQIDFVQAKGTGVLTTGDVTGVAGELYGLYQLAVDRQPDSAGMGYWMAVEEATSLLSVAENMMGTSEFQANYTPGESNTDFVTRLYDYGLNRAPDQAGLDYWVNALDNGMSQAQLLVEFASSAERFALQGPYTQYGIAYQPFDLA</sequence>
<feature type="binding site" evidence="1">
    <location>
        <position position="582"/>
    </location>
    <ligand>
        <name>Ca(2+)</name>
        <dbReference type="ChEBI" id="CHEBI:29108"/>
    </ligand>
</feature>
<protein>
    <submittedName>
        <fullName evidence="4">Uncharacterized protein DUF4214</fullName>
    </submittedName>
</protein>
<comment type="cofactor">
    <cofactor evidence="1">
        <name>Ca(2+)</name>
        <dbReference type="ChEBI" id="CHEBI:29108"/>
    </cofactor>
    <text evidence="1">Binds 1 Ca(2+) ion per subunit.</text>
</comment>
<dbReference type="PANTHER" id="PTHR14218">
    <property type="entry name" value="PROTEASE S8 TRIPEPTIDYL PEPTIDASE I CLN2"/>
    <property type="match status" value="1"/>
</dbReference>
<feature type="binding site" evidence="1">
    <location>
        <position position="627"/>
    </location>
    <ligand>
        <name>Ca(2+)</name>
        <dbReference type="ChEBI" id="CHEBI:29108"/>
    </ligand>
</feature>
<proteinExistence type="predicted"/>
<evidence type="ECO:0000259" key="3">
    <source>
        <dbReference type="PROSITE" id="PS51695"/>
    </source>
</evidence>
<feature type="domain" description="Peptidase S53" evidence="3">
    <location>
        <begin position="212"/>
        <end position="649"/>
    </location>
</feature>